<proteinExistence type="inferred from homology"/>
<dbReference type="GO" id="GO:0016758">
    <property type="term" value="F:hexosyltransferase activity"/>
    <property type="evidence" value="ECO:0007669"/>
    <property type="project" value="InterPro"/>
</dbReference>
<gene>
    <name evidence="5" type="ORF">L323_07910</name>
</gene>
<dbReference type="GO" id="GO:0008194">
    <property type="term" value="F:UDP-glycosyltransferase activity"/>
    <property type="evidence" value="ECO:0007669"/>
    <property type="project" value="InterPro"/>
</dbReference>
<comment type="similarity">
    <text evidence="1">Belongs to the UDP-glycosyltransferase family.</text>
</comment>
<dbReference type="FunFam" id="3.40.50.2000:FF:000072">
    <property type="entry name" value="Glycosyl transferase"/>
    <property type="match status" value="1"/>
</dbReference>
<dbReference type="OrthoDB" id="6620093at2"/>
<keyword evidence="3 5" id="KW-0808">Transferase</keyword>
<dbReference type="InterPro" id="IPR050271">
    <property type="entry name" value="UDP-glycosyltransferase"/>
</dbReference>
<dbReference type="Pfam" id="PF06722">
    <property type="entry name" value="EryCIII-like_C"/>
    <property type="match status" value="1"/>
</dbReference>
<evidence type="ECO:0000313" key="6">
    <source>
        <dbReference type="Proteomes" id="UP000016860"/>
    </source>
</evidence>
<protein>
    <submittedName>
        <fullName evidence="5">Glycosyl transferase</fullName>
    </submittedName>
</protein>
<dbReference type="InterPro" id="IPR002213">
    <property type="entry name" value="UDP_glucos_trans"/>
</dbReference>
<dbReference type="PANTHER" id="PTHR48043:SF145">
    <property type="entry name" value="FI06409P-RELATED"/>
    <property type="match status" value="1"/>
</dbReference>
<sequence length="405" mass="45556">MSHVLFINVFGQGHINPTISIVSELVDRGEKVTYIAGEEFKDKIEYAGARFIGYKNFDELGFNNGDISPTEIQPQLMEIAHVYVKIIGIVFSIKDNFDYVIYDSLFFVGAEIARILKIPAISSNSTFAVNDKTNYLAEFFTRFGPVIKGLLNKPEFAATINFLRDKYGIIVPDLLSIHKLKSDLSLVYTSRYFQMNSESFDDCYKFIGPSISDRKEILEPELISKEKSKIIYISLGTIFNKSVEFYESCFEAFRGMDAKIIMSVGMNIDIDSFKNIPDNFIIRSYVPQLEILKHADLFITHGGMNSTNEGLYYSVPLIVVPHFFDQPVVAYRVAELGAGIVIEKDKVSPALLKDSVTKILSDKSYKVNSEKIGKSLRESGGYKKGVDEILKLNGSKKAAGELIYI</sequence>
<dbReference type="RefSeq" id="WP_020815137.1">
    <property type="nucleotide sequence ID" value="NZ_ATAY01000025.1"/>
</dbReference>
<dbReference type="PANTHER" id="PTHR48043">
    <property type="entry name" value="EG:EG0003.4 PROTEIN-RELATED"/>
    <property type="match status" value="1"/>
</dbReference>
<comment type="caution">
    <text evidence="5">The sequence shown here is derived from an EMBL/GenBank/DDBJ whole genome shotgun (WGS) entry which is preliminary data.</text>
</comment>
<dbReference type="InterPro" id="IPR006326">
    <property type="entry name" value="UDPGT_MGT-like"/>
</dbReference>
<dbReference type="SUPFAM" id="SSF53756">
    <property type="entry name" value="UDP-Glycosyltransferase/glycogen phosphorylase"/>
    <property type="match status" value="1"/>
</dbReference>
<dbReference type="Proteomes" id="UP000016860">
    <property type="component" value="Unassembled WGS sequence"/>
</dbReference>
<dbReference type="Gene3D" id="3.40.50.2000">
    <property type="entry name" value="Glycogen Phosphorylase B"/>
    <property type="match status" value="2"/>
</dbReference>
<dbReference type="NCBIfam" id="TIGR01426">
    <property type="entry name" value="MGT"/>
    <property type="match status" value="1"/>
</dbReference>
<reference evidence="5 6" key="1">
    <citation type="journal article" date="2013" name="Genome Announc.">
        <title>Draft Genome Sequence of the Cellulolytic Bacterium Clostridium papyrosolvens C7 (ATCC 700395).</title>
        <authorList>
            <person name="Zepeda V."/>
            <person name="Dassa B."/>
            <person name="Borovok I."/>
            <person name="Lamed R."/>
            <person name="Bayer E.A."/>
            <person name="Cate J.H."/>
        </authorList>
    </citation>
    <scope>NUCLEOTIDE SEQUENCE [LARGE SCALE GENOMIC DNA]</scope>
    <source>
        <strain evidence="5 6">C7</strain>
    </source>
</reference>
<dbReference type="EMBL" id="ATAY01000025">
    <property type="protein sequence ID" value="EPR12588.1"/>
    <property type="molecule type" value="Genomic_DNA"/>
</dbReference>
<feature type="domain" description="Erythromycin biosynthesis protein CIII-like C-terminal" evidence="4">
    <location>
        <begin position="253"/>
        <end position="373"/>
    </location>
</feature>
<evidence type="ECO:0000259" key="4">
    <source>
        <dbReference type="Pfam" id="PF06722"/>
    </source>
</evidence>
<accession>U4R3Y3</accession>
<dbReference type="STRING" id="1330534.L323_07910"/>
<evidence type="ECO:0000256" key="2">
    <source>
        <dbReference type="ARBA" id="ARBA00022676"/>
    </source>
</evidence>
<evidence type="ECO:0000256" key="3">
    <source>
        <dbReference type="ARBA" id="ARBA00022679"/>
    </source>
</evidence>
<dbReference type="PATRIC" id="fig|1330534.3.peg.1581"/>
<dbReference type="CDD" id="cd03784">
    <property type="entry name" value="GT1_Gtf-like"/>
    <property type="match status" value="1"/>
</dbReference>
<keyword evidence="2" id="KW-0328">Glycosyltransferase</keyword>
<dbReference type="AlphaFoldDB" id="U4R3Y3"/>
<dbReference type="InterPro" id="IPR010610">
    <property type="entry name" value="EryCIII-like_C"/>
</dbReference>
<evidence type="ECO:0000256" key="1">
    <source>
        <dbReference type="ARBA" id="ARBA00009995"/>
    </source>
</evidence>
<evidence type="ECO:0000313" key="5">
    <source>
        <dbReference type="EMBL" id="EPR12588.1"/>
    </source>
</evidence>
<name>U4R3Y3_9FIRM</name>
<organism evidence="5 6">
    <name type="scientific">Ruminiclostridium papyrosolvens C7</name>
    <dbReference type="NCBI Taxonomy" id="1330534"/>
    <lineage>
        <taxon>Bacteria</taxon>
        <taxon>Bacillati</taxon>
        <taxon>Bacillota</taxon>
        <taxon>Clostridia</taxon>
        <taxon>Eubacteriales</taxon>
        <taxon>Oscillospiraceae</taxon>
        <taxon>Ruminiclostridium</taxon>
    </lineage>
</organism>